<evidence type="ECO:0000313" key="1">
    <source>
        <dbReference type="EMBL" id="HEH83668.1"/>
    </source>
</evidence>
<dbReference type="NCBIfam" id="TIGR02547">
    <property type="entry name" value="casA_cse1"/>
    <property type="match status" value="1"/>
</dbReference>
<name>A0A7C2G7N7_9DEIN</name>
<accession>A0A7C2G7N7</accession>
<reference evidence="1" key="1">
    <citation type="journal article" date="2020" name="mSystems">
        <title>Genome- and Community-Level Interaction Insights into Carbon Utilization and Element Cycling Functions of Hydrothermarchaeota in Hydrothermal Sediment.</title>
        <authorList>
            <person name="Zhou Z."/>
            <person name="Liu Y."/>
            <person name="Xu W."/>
            <person name="Pan J."/>
            <person name="Luo Z.H."/>
            <person name="Li M."/>
        </authorList>
    </citation>
    <scope>NUCLEOTIDE SEQUENCE [LARGE SCALE GENOMIC DNA]</scope>
    <source>
        <strain evidence="1">SpSt-246</strain>
    </source>
</reference>
<proteinExistence type="predicted"/>
<dbReference type="AlphaFoldDB" id="A0A7C2G7N7"/>
<comment type="caution">
    <text evidence="1">The sequence shown here is derived from an EMBL/GenBank/DDBJ whole genome shotgun (WGS) entry which is preliminary data.</text>
</comment>
<protein>
    <submittedName>
        <fullName evidence="1">Type I-E CRISPR-associated protein Cse1/CasA</fullName>
    </submittedName>
</protein>
<dbReference type="InterPro" id="IPR013381">
    <property type="entry name" value="CRISPR-assoc_prot_Cse1"/>
</dbReference>
<organism evidence="1">
    <name type="scientific">Thermus islandicus</name>
    <dbReference type="NCBI Taxonomy" id="540988"/>
    <lineage>
        <taxon>Bacteria</taxon>
        <taxon>Thermotogati</taxon>
        <taxon>Deinococcota</taxon>
        <taxon>Deinococci</taxon>
        <taxon>Thermales</taxon>
        <taxon>Thermaceae</taxon>
        <taxon>Thermus</taxon>
    </lineage>
</organism>
<dbReference type="Pfam" id="PF09481">
    <property type="entry name" value="CRISPR_Cse1"/>
    <property type="match status" value="1"/>
</dbReference>
<dbReference type="Gene3D" id="1.10.132.100">
    <property type="match status" value="1"/>
</dbReference>
<dbReference type="EMBL" id="DSKL01000461">
    <property type="protein sequence ID" value="HEH83668.1"/>
    <property type="molecule type" value="Genomic_DNA"/>
</dbReference>
<sequence length="500" mass="55881">MGSLEASFNLVEEPWIPVLKDGRVVEVGIGEALLRAHELTRIETPSPLEEAALYRLLLAALHRALMGPRRLEHVLEWWRAGRFPEGPIRNYLNRFRDRFFLFHPQAPFFQVADLPAENPLPWSKLLPELASGNNPTLFDHSTEENLPKATYAQAARALLVHQTFALGGLLRRFGVGSAKDAPVARPALFLAGGENLLETLLLNLVPYVPEEDAPIWEVSPLRLADLEGGRTWWPLSGRTRLYTWPARGVRLLDEGDGVRFMGYGPGVEPLEAPHRDPMVAQRLDSRGNLVALRMTGERSFWRDFSAMLPRQGGKVAATVEHAENLQGELEEEGREVRVALRVLGQVSDQAKVLDVRREVYPLPPELLCPKGEENLEKALKAAEELGRGLQGLALRVARAVVGERDLRELTGFADSLPLKRLYWHALDGAFPRFLARVEEGSSLELWREELGGAAREAWAATRLFLGTGARHLKAKALGEELFARLMRQVDTQESAPKELP</sequence>
<gene>
    <name evidence="1" type="primary">casA</name>
    <name evidence="1" type="ORF">ENP73_12260</name>
</gene>